<evidence type="ECO:0000256" key="3">
    <source>
        <dbReference type="ARBA" id="ARBA00022989"/>
    </source>
</evidence>
<dbReference type="AlphaFoldDB" id="A0A9J6GBM6"/>
<evidence type="ECO:0000313" key="6">
    <source>
        <dbReference type="EMBL" id="KAH9375782.1"/>
    </source>
</evidence>
<comment type="caution">
    <text evidence="6">The sequence shown here is derived from an EMBL/GenBank/DDBJ whole genome shotgun (WGS) entry which is preliminary data.</text>
</comment>
<feature type="transmembrane region" description="Helical" evidence="5">
    <location>
        <begin position="21"/>
        <end position="40"/>
    </location>
</feature>
<proteinExistence type="predicted"/>
<dbReference type="VEuPathDB" id="VectorBase:HLOH_060290"/>
<feature type="transmembrane region" description="Helical" evidence="5">
    <location>
        <begin position="60"/>
        <end position="82"/>
    </location>
</feature>
<keyword evidence="4 5" id="KW-0472">Membrane</keyword>
<dbReference type="GO" id="GO:0016020">
    <property type="term" value="C:membrane"/>
    <property type="evidence" value="ECO:0007669"/>
    <property type="project" value="UniProtKB-SubCell"/>
</dbReference>
<dbReference type="Pfam" id="PF00335">
    <property type="entry name" value="Tetraspanin"/>
    <property type="match status" value="1"/>
</dbReference>
<dbReference type="Proteomes" id="UP000821853">
    <property type="component" value="Chromosome 5"/>
</dbReference>
<gene>
    <name evidence="6" type="ORF">HPB48_019142</name>
</gene>
<feature type="transmembrane region" description="Helical" evidence="5">
    <location>
        <begin position="94"/>
        <end position="116"/>
    </location>
</feature>
<keyword evidence="2 5" id="KW-0812">Transmembrane</keyword>
<organism evidence="6 7">
    <name type="scientific">Haemaphysalis longicornis</name>
    <name type="common">Bush tick</name>
    <dbReference type="NCBI Taxonomy" id="44386"/>
    <lineage>
        <taxon>Eukaryota</taxon>
        <taxon>Metazoa</taxon>
        <taxon>Ecdysozoa</taxon>
        <taxon>Arthropoda</taxon>
        <taxon>Chelicerata</taxon>
        <taxon>Arachnida</taxon>
        <taxon>Acari</taxon>
        <taxon>Parasitiformes</taxon>
        <taxon>Ixodida</taxon>
        <taxon>Ixodoidea</taxon>
        <taxon>Ixodidae</taxon>
        <taxon>Haemaphysalinae</taxon>
        <taxon>Haemaphysalis</taxon>
    </lineage>
</organism>
<evidence type="ECO:0000256" key="5">
    <source>
        <dbReference type="SAM" id="Phobius"/>
    </source>
</evidence>
<accession>A0A9J6GBM6</accession>
<keyword evidence="7" id="KW-1185">Reference proteome</keyword>
<evidence type="ECO:0000256" key="2">
    <source>
        <dbReference type="ARBA" id="ARBA00022692"/>
    </source>
</evidence>
<evidence type="ECO:0000256" key="4">
    <source>
        <dbReference type="ARBA" id="ARBA00023136"/>
    </source>
</evidence>
<dbReference type="EMBL" id="JABSTR010000007">
    <property type="protein sequence ID" value="KAH9375782.1"/>
    <property type="molecule type" value="Genomic_DNA"/>
</dbReference>
<name>A0A9J6GBM6_HAELO</name>
<comment type="subcellular location">
    <subcellularLocation>
        <location evidence="1">Membrane</location>
        <topology evidence="1">Multi-pass membrane protein</topology>
    </subcellularLocation>
</comment>
<protein>
    <submittedName>
        <fullName evidence="6">Uncharacterized protein</fullName>
    </submittedName>
</protein>
<dbReference type="InterPro" id="IPR018499">
    <property type="entry name" value="Tetraspanin/Peripherin"/>
</dbReference>
<evidence type="ECO:0000256" key="1">
    <source>
        <dbReference type="ARBA" id="ARBA00004141"/>
    </source>
</evidence>
<reference evidence="6 7" key="1">
    <citation type="journal article" date="2020" name="Cell">
        <title>Large-Scale Comparative Analyses of Tick Genomes Elucidate Their Genetic Diversity and Vector Capacities.</title>
        <authorList>
            <consortium name="Tick Genome and Microbiome Consortium (TIGMIC)"/>
            <person name="Jia N."/>
            <person name="Wang J."/>
            <person name="Shi W."/>
            <person name="Du L."/>
            <person name="Sun Y."/>
            <person name="Zhan W."/>
            <person name="Jiang J.F."/>
            <person name="Wang Q."/>
            <person name="Zhang B."/>
            <person name="Ji P."/>
            <person name="Bell-Sakyi L."/>
            <person name="Cui X.M."/>
            <person name="Yuan T.T."/>
            <person name="Jiang B.G."/>
            <person name="Yang W.F."/>
            <person name="Lam T.T."/>
            <person name="Chang Q.C."/>
            <person name="Ding S.J."/>
            <person name="Wang X.J."/>
            <person name="Zhu J.G."/>
            <person name="Ruan X.D."/>
            <person name="Zhao L."/>
            <person name="Wei J.T."/>
            <person name="Ye R.Z."/>
            <person name="Que T.C."/>
            <person name="Du C.H."/>
            <person name="Zhou Y.H."/>
            <person name="Cheng J.X."/>
            <person name="Dai P.F."/>
            <person name="Guo W.B."/>
            <person name="Han X.H."/>
            <person name="Huang E.J."/>
            <person name="Li L.F."/>
            <person name="Wei W."/>
            <person name="Gao Y.C."/>
            <person name="Liu J.Z."/>
            <person name="Shao H.Z."/>
            <person name="Wang X."/>
            <person name="Wang C.C."/>
            <person name="Yang T.C."/>
            <person name="Huo Q.B."/>
            <person name="Li W."/>
            <person name="Chen H.Y."/>
            <person name="Chen S.E."/>
            <person name="Zhou L.G."/>
            <person name="Ni X.B."/>
            <person name="Tian J.H."/>
            <person name="Sheng Y."/>
            <person name="Liu T."/>
            <person name="Pan Y.S."/>
            <person name="Xia L.Y."/>
            <person name="Li J."/>
            <person name="Zhao F."/>
            <person name="Cao W.C."/>
        </authorList>
    </citation>
    <scope>NUCLEOTIDE SEQUENCE [LARGE SCALE GENOMIC DNA]</scope>
    <source>
        <strain evidence="6">HaeL-2018</strain>
    </source>
</reference>
<evidence type="ECO:0000313" key="7">
    <source>
        <dbReference type="Proteomes" id="UP000821853"/>
    </source>
</evidence>
<sequence length="156" mass="17478">MRAPTVNSGAQWPCTRAEERVNMCSSPSAAFFLASLYAYFDRDSSGSTTSSNTWLVYLVLNFQTVLMVASLLLFFVGSVGFLGALRENICLLELYVTMQAVFTAMYTLLILLIFFLPLIGRGFVLSHITPDLILHYRDSDDFRQVISSRKALVRPS</sequence>
<keyword evidence="3 5" id="KW-1133">Transmembrane helix</keyword>